<comment type="subcellular location">
    <subcellularLocation>
        <location evidence="1">Membrane</location>
        <topology evidence="1">Single-pass membrane protein</topology>
    </subcellularLocation>
</comment>
<keyword evidence="8" id="KW-1185">Reference proteome</keyword>
<dbReference type="SUPFAM" id="SSF117070">
    <property type="entry name" value="LEA14-like"/>
    <property type="match status" value="1"/>
</dbReference>
<dbReference type="EMBL" id="JBCNJP010000019">
    <property type="protein sequence ID" value="KAK9060865.1"/>
    <property type="molecule type" value="Genomic_DNA"/>
</dbReference>
<protein>
    <recommendedName>
        <fullName evidence="6">Late embryogenesis abundant protein LEA-2 subgroup domain-containing protein</fullName>
    </recommendedName>
</protein>
<evidence type="ECO:0000256" key="5">
    <source>
        <dbReference type="SAM" id="Phobius"/>
    </source>
</evidence>
<dbReference type="GO" id="GO:0098542">
    <property type="term" value="P:defense response to other organism"/>
    <property type="evidence" value="ECO:0007669"/>
    <property type="project" value="InterPro"/>
</dbReference>
<evidence type="ECO:0000256" key="3">
    <source>
        <dbReference type="ARBA" id="ARBA00022989"/>
    </source>
</evidence>
<reference evidence="7 8" key="1">
    <citation type="submission" date="2024-04" db="EMBL/GenBank/DDBJ databases">
        <title>The reference genome of an endangered Asteraceae, Deinandra increscens subsp. villosa, native to the Central Coast of California.</title>
        <authorList>
            <person name="Guilliams M."/>
            <person name="Hasenstab-Lehman K."/>
            <person name="Meyer R."/>
            <person name="Mcevoy S."/>
        </authorList>
    </citation>
    <scope>NUCLEOTIDE SEQUENCE [LARGE SCALE GENOMIC DNA]</scope>
    <source>
        <tissue evidence="7">Leaf</tissue>
    </source>
</reference>
<organism evidence="7 8">
    <name type="scientific">Deinandra increscens subsp. villosa</name>
    <dbReference type="NCBI Taxonomy" id="3103831"/>
    <lineage>
        <taxon>Eukaryota</taxon>
        <taxon>Viridiplantae</taxon>
        <taxon>Streptophyta</taxon>
        <taxon>Embryophyta</taxon>
        <taxon>Tracheophyta</taxon>
        <taxon>Spermatophyta</taxon>
        <taxon>Magnoliopsida</taxon>
        <taxon>eudicotyledons</taxon>
        <taxon>Gunneridae</taxon>
        <taxon>Pentapetalae</taxon>
        <taxon>asterids</taxon>
        <taxon>campanulids</taxon>
        <taxon>Asterales</taxon>
        <taxon>Asteraceae</taxon>
        <taxon>Asteroideae</taxon>
        <taxon>Heliantheae alliance</taxon>
        <taxon>Madieae</taxon>
        <taxon>Madiinae</taxon>
        <taxon>Deinandra</taxon>
    </lineage>
</organism>
<dbReference type="Proteomes" id="UP001408789">
    <property type="component" value="Unassembled WGS sequence"/>
</dbReference>
<evidence type="ECO:0000256" key="1">
    <source>
        <dbReference type="ARBA" id="ARBA00004167"/>
    </source>
</evidence>
<dbReference type="Pfam" id="PF03168">
    <property type="entry name" value="LEA_2"/>
    <property type="match status" value="1"/>
</dbReference>
<keyword evidence="4 5" id="KW-0472">Membrane</keyword>
<accession>A0AAP0CQ09</accession>
<dbReference type="InterPro" id="IPR044839">
    <property type="entry name" value="NDR1-like"/>
</dbReference>
<dbReference type="InterPro" id="IPR004864">
    <property type="entry name" value="LEA_2"/>
</dbReference>
<feature type="domain" description="Late embryogenesis abundant protein LEA-2 subgroup" evidence="6">
    <location>
        <begin position="89"/>
        <end position="190"/>
    </location>
</feature>
<evidence type="ECO:0000313" key="7">
    <source>
        <dbReference type="EMBL" id="KAK9060865.1"/>
    </source>
</evidence>
<feature type="transmembrane region" description="Helical" evidence="5">
    <location>
        <begin position="31"/>
        <end position="50"/>
    </location>
</feature>
<dbReference type="PANTHER" id="PTHR31234:SF2">
    <property type="entry name" value="OS05G0199100 PROTEIN"/>
    <property type="match status" value="1"/>
</dbReference>
<evidence type="ECO:0000256" key="2">
    <source>
        <dbReference type="ARBA" id="ARBA00022692"/>
    </source>
</evidence>
<gene>
    <name evidence="7" type="ORF">SSX86_018045</name>
</gene>
<dbReference type="GO" id="GO:0005886">
    <property type="term" value="C:plasma membrane"/>
    <property type="evidence" value="ECO:0007669"/>
    <property type="project" value="TreeGrafter"/>
</dbReference>
<proteinExistence type="predicted"/>
<keyword evidence="2 5" id="KW-0812">Transmembrane</keyword>
<sequence>MIPTNNPYGHVNEEVSAVANESRRKRRRRNLMFILIITGFAVGIILLFSLTTGRFRTPKFRVRSATFGTFNVANSTTNPSFDIAMNTEVGIRNRNFRRFWYRSTTVDFYYRDRKVGEGSVWNDRVKGRDTRKFIVPVILSSSNVTSSSSSELQNDVSGGVLPLRSRSRLTGKFKILIVLRKYKHVYMDCSMELVIATRELTNISCR</sequence>
<evidence type="ECO:0000256" key="4">
    <source>
        <dbReference type="ARBA" id="ARBA00023136"/>
    </source>
</evidence>
<comment type="caution">
    <text evidence="7">The sequence shown here is derived from an EMBL/GenBank/DDBJ whole genome shotgun (WGS) entry which is preliminary data.</text>
</comment>
<dbReference type="AlphaFoldDB" id="A0AAP0CQ09"/>
<dbReference type="Gene3D" id="2.60.40.1820">
    <property type="match status" value="1"/>
</dbReference>
<evidence type="ECO:0000259" key="6">
    <source>
        <dbReference type="Pfam" id="PF03168"/>
    </source>
</evidence>
<evidence type="ECO:0000313" key="8">
    <source>
        <dbReference type="Proteomes" id="UP001408789"/>
    </source>
</evidence>
<keyword evidence="3 5" id="KW-1133">Transmembrane helix</keyword>
<dbReference type="PANTHER" id="PTHR31234">
    <property type="entry name" value="LATE EMBRYOGENESIS ABUNDANT (LEA) HYDROXYPROLINE-RICH GLYCOPROTEIN FAMILY"/>
    <property type="match status" value="1"/>
</dbReference>
<name>A0AAP0CQ09_9ASTR</name>